<dbReference type="EMBL" id="JARKIK010001273">
    <property type="protein sequence ID" value="KAK8719822.1"/>
    <property type="molecule type" value="Genomic_DNA"/>
</dbReference>
<proteinExistence type="predicted"/>
<evidence type="ECO:0000313" key="2">
    <source>
        <dbReference type="Proteomes" id="UP001445076"/>
    </source>
</evidence>
<accession>A0AAW0VSA4</accession>
<evidence type="ECO:0000313" key="1">
    <source>
        <dbReference type="EMBL" id="KAK8719822.1"/>
    </source>
</evidence>
<dbReference type="Proteomes" id="UP001445076">
    <property type="component" value="Unassembled WGS sequence"/>
</dbReference>
<reference evidence="1 2" key="1">
    <citation type="journal article" date="2024" name="BMC Genomics">
        <title>Genome assembly of redclaw crayfish (Cherax quadricarinatus) provides insights into its immune adaptation and hypoxia tolerance.</title>
        <authorList>
            <person name="Liu Z."/>
            <person name="Zheng J."/>
            <person name="Li H."/>
            <person name="Fang K."/>
            <person name="Wang S."/>
            <person name="He J."/>
            <person name="Zhou D."/>
            <person name="Weng S."/>
            <person name="Chi M."/>
            <person name="Gu Z."/>
            <person name="He J."/>
            <person name="Li F."/>
            <person name="Wang M."/>
        </authorList>
    </citation>
    <scope>NUCLEOTIDE SEQUENCE [LARGE SCALE GENOMIC DNA]</scope>
    <source>
        <strain evidence="1">ZL_2023a</strain>
    </source>
</reference>
<keyword evidence="2" id="KW-1185">Reference proteome</keyword>
<protein>
    <submittedName>
        <fullName evidence="1">Uncharacterized protein</fullName>
    </submittedName>
</protein>
<comment type="caution">
    <text evidence="1">The sequence shown here is derived from an EMBL/GenBank/DDBJ whole genome shotgun (WGS) entry which is preliminary data.</text>
</comment>
<sequence>MAAAAMEARSAVGTGSAHVVIVSATLITMAAHASVVITPVIYMTEWFVVDQVVDSVVVEGVYVDLAMSEKLATAPLKLRHVSYQGIIVYAQIKGLVCVEDVAVEMDLKVCTVRIQPMQLEYVKS</sequence>
<dbReference type="AlphaFoldDB" id="A0AAW0VSA4"/>
<name>A0AAW0VSA4_CHEQU</name>
<organism evidence="1 2">
    <name type="scientific">Cherax quadricarinatus</name>
    <name type="common">Australian red claw crayfish</name>
    <dbReference type="NCBI Taxonomy" id="27406"/>
    <lineage>
        <taxon>Eukaryota</taxon>
        <taxon>Metazoa</taxon>
        <taxon>Ecdysozoa</taxon>
        <taxon>Arthropoda</taxon>
        <taxon>Crustacea</taxon>
        <taxon>Multicrustacea</taxon>
        <taxon>Malacostraca</taxon>
        <taxon>Eumalacostraca</taxon>
        <taxon>Eucarida</taxon>
        <taxon>Decapoda</taxon>
        <taxon>Pleocyemata</taxon>
        <taxon>Astacidea</taxon>
        <taxon>Parastacoidea</taxon>
        <taxon>Parastacidae</taxon>
        <taxon>Cherax</taxon>
    </lineage>
</organism>
<gene>
    <name evidence="1" type="ORF">OTU49_013757</name>
</gene>